<keyword evidence="6" id="KW-0804">Transcription</keyword>
<accession>A0A644VBS2</accession>
<protein>
    <submittedName>
        <fullName evidence="7">Ferric uptake regulation protein</fullName>
    </submittedName>
</protein>
<organism evidence="7">
    <name type="scientific">bioreactor metagenome</name>
    <dbReference type="NCBI Taxonomy" id="1076179"/>
    <lineage>
        <taxon>unclassified sequences</taxon>
        <taxon>metagenomes</taxon>
        <taxon>ecological metagenomes</taxon>
    </lineage>
</organism>
<evidence type="ECO:0000256" key="4">
    <source>
        <dbReference type="ARBA" id="ARBA00023015"/>
    </source>
</evidence>
<evidence type="ECO:0000256" key="1">
    <source>
        <dbReference type="ARBA" id="ARBA00007957"/>
    </source>
</evidence>
<name>A0A644VBS2_9ZZZZ</name>
<gene>
    <name evidence="7" type="primary">fur_9</name>
    <name evidence="7" type="ORF">SDC9_34805</name>
</gene>
<evidence type="ECO:0000256" key="3">
    <source>
        <dbReference type="ARBA" id="ARBA00022833"/>
    </source>
</evidence>
<keyword evidence="2" id="KW-0678">Repressor</keyword>
<keyword evidence="5" id="KW-0238">DNA-binding</keyword>
<reference evidence="7" key="1">
    <citation type="submission" date="2019-08" db="EMBL/GenBank/DDBJ databases">
        <authorList>
            <person name="Kucharzyk K."/>
            <person name="Murdoch R.W."/>
            <person name="Higgins S."/>
            <person name="Loffler F."/>
        </authorList>
    </citation>
    <scope>NUCLEOTIDE SEQUENCE</scope>
</reference>
<comment type="caution">
    <text evidence="7">The sequence shown here is derived from an EMBL/GenBank/DDBJ whole genome shotgun (WGS) entry which is preliminary data.</text>
</comment>
<dbReference type="InterPro" id="IPR036388">
    <property type="entry name" value="WH-like_DNA-bd_sf"/>
</dbReference>
<comment type="similarity">
    <text evidence="1">Belongs to the Fur family.</text>
</comment>
<dbReference type="CDD" id="cd07153">
    <property type="entry name" value="Fur_like"/>
    <property type="match status" value="1"/>
</dbReference>
<dbReference type="AlphaFoldDB" id="A0A644VBS2"/>
<dbReference type="InterPro" id="IPR002481">
    <property type="entry name" value="FUR"/>
</dbReference>
<dbReference type="GO" id="GO:0000976">
    <property type="term" value="F:transcription cis-regulatory region binding"/>
    <property type="evidence" value="ECO:0007669"/>
    <property type="project" value="TreeGrafter"/>
</dbReference>
<evidence type="ECO:0000256" key="5">
    <source>
        <dbReference type="ARBA" id="ARBA00023125"/>
    </source>
</evidence>
<dbReference type="GO" id="GO:0045892">
    <property type="term" value="P:negative regulation of DNA-templated transcription"/>
    <property type="evidence" value="ECO:0007669"/>
    <property type="project" value="TreeGrafter"/>
</dbReference>
<dbReference type="GO" id="GO:0008270">
    <property type="term" value="F:zinc ion binding"/>
    <property type="evidence" value="ECO:0007669"/>
    <property type="project" value="TreeGrafter"/>
</dbReference>
<dbReference type="InterPro" id="IPR043135">
    <property type="entry name" value="Fur_C"/>
</dbReference>
<proteinExistence type="inferred from homology"/>
<dbReference type="Gene3D" id="3.30.1490.190">
    <property type="match status" value="1"/>
</dbReference>
<dbReference type="SUPFAM" id="SSF46785">
    <property type="entry name" value="Winged helix' DNA-binding domain"/>
    <property type="match status" value="1"/>
</dbReference>
<sequence length="148" mass="17200">MIDENSNYKEYLNEHGIKSTKQRNLLLALLHEASAFVTAEDLYFKAKQADDTISLSTIYRILELFNKKNIVRRTTLLEDDKAVFELNHIDHRHHLICLGCKKIIDIGHCPLDSFEKDLEASTDFSIVDHKLELYGYCKECKKNVTKKI</sequence>
<dbReference type="GO" id="GO:1900376">
    <property type="term" value="P:regulation of secondary metabolite biosynthetic process"/>
    <property type="evidence" value="ECO:0007669"/>
    <property type="project" value="TreeGrafter"/>
</dbReference>
<evidence type="ECO:0000256" key="6">
    <source>
        <dbReference type="ARBA" id="ARBA00023163"/>
    </source>
</evidence>
<keyword evidence="3" id="KW-0862">Zinc</keyword>
<dbReference type="InterPro" id="IPR036390">
    <property type="entry name" value="WH_DNA-bd_sf"/>
</dbReference>
<dbReference type="Gene3D" id="1.10.10.10">
    <property type="entry name" value="Winged helix-like DNA-binding domain superfamily/Winged helix DNA-binding domain"/>
    <property type="match status" value="1"/>
</dbReference>
<dbReference type="PANTHER" id="PTHR33202:SF8">
    <property type="entry name" value="PEROXIDE-RESPONSIVE REPRESSOR PERR"/>
    <property type="match status" value="1"/>
</dbReference>
<dbReference type="Pfam" id="PF01475">
    <property type="entry name" value="FUR"/>
    <property type="match status" value="1"/>
</dbReference>
<evidence type="ECO:0000313" key="7">
    <source>
        <dbReference type="EMBL" id="MPL88778.1"/>
    </source>
</evidence>
<dbReference type="EMBL" id="VSSQ01000265">
    <property type="protein sequence ID" value="MPL88778.1"/>
    <property type="molecule type" value="Genomic_DNA"/>
</dbReference>
<evidence type="ECO:0000256" key="2">
    <source>
        <dbReference type="ARBA" id="ARBA00022491"/>
    </source>
</evidence>
<dbReference type="PANTHER" id="PTHR33202">
    <property type="entry name" value="ZINC UPTAKE REGULATION PROTEIN"/>
    <property type="match status" value="1"/>
</dbReference>
<keyword evidence="4" id="KW-0805">Transcription regulation</keyword>
<dbReference type="GO" id="GO:0003700">
    <property type="term" value="F:DNA-binding transcription factor activity"/>
    <property type="evidence" value="ECO:0007669"/>
    <property type="project" value="InterPro"/>
</dbReference>